<dbReference type="InterPro" id="IPR008266">
    <property type="entry name" value="Tyr_kinase_AS"/>
</dbReference>
<comment type="caution">
    <text evidence="9">The sequence shown here is derived from an EMBL/GenBank/DDBJ whole genome shotgun (WGS) entry which is preliminary data.</text>
</comment>
<evidence type="ECO:0000256" key="2">
    <source>
        <dbReference type="ARBA" id="ARBA00022527"/>
    </source>
</evidence>
<dbReference type="PANTHER" id="PTHR43289">
    <property type="entry name" value="MITOGEN-ACTIVATED PROTEIN KINASE KINASE KINASE 20-RELATED"/>
    <property type="match status" value="1"/>
</dbReference>
<evidence type="ECO:0000256" key="7">
    <source>
        <dbReference type="PROSITE-ProRule" id="PRU10141"/>
    </source>
</evidence>
<feature type="domain" description="Protein kinase" evidence="8">
    <location>
        <begin position="6"/>
        <end position="267"/>
    </location>
</feature>
<evidence type="ECO:0000256" key="5">
    <source>
        <dbReference type="ARBA" id="ARBA00022777"/>
    </source>
</evidence>
<dbReference type="InterPro" id="IPR017441">
    <property type="entry name" value="Protein_kinase_ATP_BS"/>
</dbReference>
<keyword evidence="6 7" id="KW-0067">ATP-binding</keyword>
<dbReference type="InterPro" id="IPR000719">
    <property type="entry name" value="Prot_kinase_dom"/>
</dbReference>
<dbReference type="EC" id="2.7.11.1" evidence="1"/>
<sequence>MGKSPYKRLRELGAGGFAHVWLAEDLTGSHVALKEPKSVPNAAKRMRREIELMRRFANKHVMQILDYDEYEPWFVMPVAEGNLGQLLRIGGLGLDPESVALDIVEAAAAGLGVAHSEGVVHRDVSPGNMLLLRDTSDGTLTWVVADWGLVRRPLGQTTSAVTQSAYGTPGYAAPETWDDMHAVDARADVYSVGRLVAQILTGRTPIWNTPLLPAGRMRGFVADCTDQNPDLRPADLNLALGEMKAVLGRPAVRPRARLRDLLANEHLDSDAFVEVRRLVRQNFEDQKLFIDDLPEISVDLIEQWVGADPDEAAEVAINVCRHLQSGEWGTRHFNYANVPLLLVFNFLRSLVQATQFALAEDVATNFFRAEASWTRFEQQKRTNSWLAGLDGQAGQAMARAVRRSGEQEYYRQQLRRVHLKSPDLDEEIG</sequence>
<accession>A0ABP7EHV8</accession>
<dbReference type="PROSITE" id="PS00109">
    <property type="entry name" value="PROTEIN_KINASE_TYR"/>
    <property type="match status" value="1"/>
</dbReference>
<feature type="binding site" evidence="7">
    <location>
        <position position="34"/>
    </location>
    <ligand>
        <name>ATP</name>
        <dbReference type="ChEBI" id="CHEBI:30616"/>
    </ligand>
</feature>
<evidence type="ECO:0000259" key="8">
    <source>
        <dbReference type="PROSITE" id="PS50011"/>
    </source>
</evidence>
<evidence type="ECO:0000256" key="3">
    <source>
        <dbReference type="ARBA" id="ARBA00022679"/>
    </source>
</evidence>
<name>A0ABP7EHV8_9ACTN</name>
<reference evidence="10" key="1">
    <citation type="journal article" date="2019" name="Int. J. Syst. Evol. Microbiol.">
        <title>The Global Catalogue of Microorganisms (GCM) 10K type strain sequencing project: providing services to taxonomists for standard genome sequencing and annotation.</title>
        <authorList>
            <consortium name="The Broad Institute Genomics Platform"/>
            <consortium name="The Broad Institute Genome Sequencing Center for Infectious Disease"/>
            <person name="Wu L."/>
            <person name="Ma J."/>
        </authorList>
    </citation>
    <scope>NUCLEOTIDE SEQUENCE [LARGE SCALE GENOMIC DNA]</scope>
    <source>
        <strain evidence="10">JCM 16548</strain>
    </source>
</reference>
<dbReference type="InterPro" id="IPR011009">
    <property type="entry name" value="Kinase-like_dom_sf"/>
</dbReference>
<dbReference type="PROSITE" id="PS50011">
    <property type="entry name" value="PROTEIN_KINASE_DOM"/>
    <property type="match status" value="1"/>
</dbReference>
<dbReference type="EMBL" id="BAAAYX010000031">
    <property type="protein sequence ID" value="GAA3719373.1"/>
    <property type="molecule type" value="Genomic_DNA"/>
</dbReference>
<dbReference type="Gene3D" id="1.10.510.10">
    <property type="entry name" value="Transferase(Phosphotransferase) domain 1"/>
    <property type="match status" value="1"/>
</dbReference>
<keyword evidence="3" id="KW-0808">Transferase</keyword>
<dbReference type="SUPFAM" id="SSF56112">
    <property type="entry name" value="Protein kinase-like (PK-like)"/>
    <property type="match status" value="1"/>
</dbReference>
<evidence type="ECO:0000256" key="1">
    <source>
        <dbReference type="ARBA" id="ARBA00012513"/>
    </source>
</evidence>
<keyword evidence="5" id="KW-0418">Kinase</keyword>
<keyword evidence="10" id="KW-1185">Reference proteome</keyword>
<evidence type="ECO:0000313" key="9">
    <source>
        <dbReference type="EMBL" id="GAA3719373.1"/>
    </source>
</evidence>
<dbReference type="Proteomes" id="UP001500051">
    <property type="component" value="Unassembled WGS sequence"/>
</dbReference>
<proteinExistence type="predicted"/>
<gene>
    <name evidence="9" type="ORF">GCM10022204_44410</name>
</gene>
<dbReference type="Pfam" id="PF00069">
    <property type="entry name" value="Pkinase"/>
    <property type="match status" value="1"/>
</dbReference>
<evidence type="ECO:0000256" key="4">
    <source>
        <dbReference type="ARBA" id="ARBA00022741"/>
    </source>
</evidence>
<evidence type="ECO:0000256" key="6">
    <source>
        <dbReference type="ARBA" id="ARBA00022840"/>
    </source>
</evidence>
<dbReference type="PANTHER" id="PTHR43289:SF6">
    <property type="entry name" value="SERINE_THREONINE-PROTEIN KINASE NEKL-3"/>
    <property type="match status" value="1"/>
</dbReference>
<dbReference type="CDD" id="cd14014">
    <property type="entry name" value="STKc_PknB_like"/>
    <property type="match status" value="1"/>
</dbReference>
<keyword evidence="2" id="KW-0723">Serine/threonine-protein kinase</keyword>
<keyword evidence="4 7" id="KW-0547">Nucleotide-binding</keyword>
<protein>
    <recommendedName>
        <fullName evidence="1">non-specific serine/threonine protein kinase</fullName>
        <ecNumber evidence="1">2.7.11.1</ecNumber>
    </recommendedName>
</protein>
<dbReference type="PROSITE" id="PS00107">
    <property type="entry name" value="PROTEIN_KINASE_ATP"/>
    <property type="match status" value="1"/>
</dbReference>
<evidence type="ECO:0000313" key="10">
    <source>
        <dbReference type="Proteomes" id="UP001500051"/>
    </source>
</evidence>
<organism evidence="9 10">
    <name type="scientific">Microlunatus aurantiacus</name>
    <dbReference type="NCBI Taxonomy" id="446786"/>
    <lineage>
        <taxon>Bacteria</taxon>
        <taxon>Bacillati</taxon>
        <taxon>Actinomycetota</taxon>
        <taxon>Actinomycetes</taxon>
        <taxon>Propionibacteriales</taxon>
        <taxon>Propionibacteriaceae</taxon>
        <taxon>Microlunatus</taxon>
    </lineage>
</organism>